<evidence type="ECO:0000313" key="1">
    <source>
        <dbReference type="EMBL" id="KDO18492.1"/>
    </source>
</evidence>
<name>A0A067BV35_SAPPC</name>
<reference evidence="1 2" key="1">
    <citation type="journal article" date="2013" name="PLoS Genet.">
        <title>Distinctive expansion of potential virulence genes in the genome of the oomycete fish pathogen Saprolegnia parasitica.</title>
        <authorList>
            <person name="Jiang R.H."/>
            <person name="de Bruijn I."/>
            <person name="Haas B.J."/>
            <person name="Belmonte R."/>
            <person name="Lobach L."/>
            <person name="Christie J."/>
            <person name="van den Ackerveken G."/>
            <person name="Bottin A."/>
            <person name="Bulone V."/>
            <person name="Diaz-Moreno S.M."/>
            <person name="Dumas B."/>
            <person name="Fan L."/>
            <person name="Gaulin E."/>
            <person name="Govers F."/>
            <person name="Grenville-Briggs L.J."/>
            <person name="Horner N.R."/>
            <person name="Levin J.Z."/>
            <person name="Mammella M."/>
            <person name="Meijer H.J."/>
            <person name="Morris P."/>
            <person name="Nusbaum C."/>
            <person name="Oome S."/>
            <person name="Phillips A.J."/>
            <person name="van Rooyen D."/>
            <person name="Rzeszutek E."/>
            <person name="Saraiva M."/>
            <person name="Secombes C.J."/>
            <person name="Seidl M.F."/>
            <person name="Snel B."/>
            <person name="Stassen J.H."/>
            <person name="Sykes S."/>
            <person name="Tripathy S."/>
            <person name="van den Berg H."/>
            <person name="Vega-Arreguin J.C."/>
            <person name="Wawra S."/>
            <person name="Young S.K."/>
            <person name="Zeng Q."/>
            <person name="Dieguez-Uribeondo J."/>
            <person name="Russ C."/>
            <person name="Tyler B.M."/>
            <person name="van West P."/>
        </authorList>
    </citation>
    <scope>NUCLEOTIDE SEQUENCE [LARGE SCALE GENOMIC DNA]</scope>
    <source>
        <strain evidence="1 2">CBS 223.65</strain>
    </source>
</reference>
<dbReference type="OrthoDB" id="10693382at2759"/>
<accession>A0A067BV35</accession>
<dbReference type="KEGG" id="spar:SPRG_21696"/>
<dbReference type="RefSeq" id="XP_012210799.1">
    <property type="nucleotide sequence ID" value="XM_012355409.1"/>
</dbReference>
<evidence type="ECO:0000313" key="2">
    <source>
        <dbReference type="Proteomes" id="UP000030745"/>
    </source>
</evidence>
<dbReference type="AlphaFoldDB" id="A0A067BV35"/>
<dbReference type="Proteomes" id="UP000030745">
    <property type="component" value="Unassembled WGS sequence"/>
</dbReference>
<keyword evidence="2" id="KW-1185">Reference proteome</keyword>
<dbReference type="GeneID" id="24142305"/>
<sequence>MTFSGGTCGQRQRHTVQLDSVLPESEKFDAKDVDGATLKNAALVKGSTNDDRLNPVAIAVFALWVLVTVNSLVDPLKTIYGYFVYLDSNNQNAVWQLTVANHFNNVTSRVCPLSGPFLDCYFELPVYGTGSLAGATCRSYYPTDKGPTQHIGNFFGNCTFPNGQRVDMPDGRTTVTTQWTVQTSSLDRKCLTLLGEGDSFPCDEYITTNGRIINYRVSQTETKKCSSSLLVSIMSLRTAKEPVDPNAVTSNLHQILIESTHRMAPEIALQMTRAKVPPLMLCESLNLASEGFVCLAYGGIHVVAVSEWGFARPLENALGHVAVIHDGHRVAFDPNVTIDSLVKLSSRPAWLGIPDLY</sequence>
<protein>
    <submittedName>
        <fullName evidence="1">Uncharacterized protein</fullName>
    </submittedName>
</protein>
<organism evidence="1 2">
    <name type="scientific">Saprolegnia parasitica (strain CBS 223.65)</name>
    <dbReference type="NCBI Taxonomy" id="695850"/>
    <lineage>
        <taxon>Eukaryota</taxon>
        <taxon>Sar</taxon>
        <taxon>Stramenopiles</taxon>
        <taxon>Oomycota</taxon>
        <taxon>Saprolegniomycetes</taxon>
        <taxon>Saprolegniales</taxon>
        <taxon>Saprolegniaceae</taxon>
        <taxon>Saprolegnia</taxon>
    </lineage>
</organism>
<proteinExistence type="predicted"/>
<dbReference type="VEuPathDB" id="FungiDB:SPRG_21696"/>
<dbReference type="EMBL" id="KK583428">
    <property type="protein sequence ID" value="KDO18492.1"/>
    <property type="molecule type" value="Genomic_DNA"/>
</dbReference>
<gene>
    <name evidence="1" type="ORF">SPRG_21696</name>
</gene>